<protein>
    <recommendedName>
        <fullName evidence="3">DUF4127 family protein</fullName>
    </recommendedName>
</protein>
<accession>A0A644Z3N8</accession>
<proteinExistence type="predicted"/>
<evidence type="ECO:0000256" key="1">
    <source>
        <dbReference type="SAM" id="Phobius"/>
    </source>
</evidence>
<keyword evidence="1" id="KW-0472">Membrane</keyword>
<sequence>MSLCLSIFIKSELSTLNILIKLFIFFAFIIISITATAEANKKIVYIPLDNRPVCLDYVTQTIKAAGYELAVPPEKLLADNEHNGNPRALWSWLNNAAQDADAAVLATDSLIYGGLVASRTHHYSDSELIDIVKKFKDLRENHPNLKIYGFSTVMRTPRQSFGKVEPPYYTKYGQDIFALSQLNDKEEGQGLTSNEKSKKKELLTKLPQKQLADWFDRRQKNFHVNLLLAELARKRTFHYLAIGKDDDAPLSQTHMESRHLIDATLDLSSNSFKMLPGVDQLGLLLLTRTINELSNEQPVVHVIYSEGAGKNTLPYYSDQRLSSSVPDQIQAVGARVSELQDKADLILAVNTPFDGVTKDSTADDNLFFSSLYNRRFINLISNFVKNGRTLAIADISYANGADNGFMEELYKHDLLEKIVAYSGWNTADNTIGYALSQGILAKKMSTSDKNNLLQIRYLDDWIYQSNIRPHLSRSLDKNSPDIIYDFTPFHDEIVELTYKLYAHYLKKDHFLQAADFKIDFPWNRLFEINITMQANN</sequence>
<keyword evidence="1" id="KW-1133">Transmembrane helix</keyword>
<dbReference type="AlphaFoldDB" id="A0A644Z3N8"/>
<organism evidence="2">
    <name type="scientific">bioreactor metagenome</name>
    <dbReference type="NCBI Taxonomy" id="1076179"/>
    <lineage>
        <taxon>unclassified sequences</taxon>
        <taxon>metagenomes</taxon>
        <taxon>ecological metagenomes</taxon>
    </lineage>
</organism>
<dbReference type="Pfam" id="PF13552">
    <property type="entry name" value="DUF4127"/>
    <property type="match status" value="1"/>
</dbReference>
<evidence type="ECO:0000313" key="2">
    <source>
        <dbReference type="EMBL" id="MPM35500.1"/>
    </source>
</evidence>
<keyword evidence="1" id="KW-0812">Transmembrane</keyword>
<gene>
    <name evidence="2" type="ORF">SDC9_82093</name>
</gene>
<evidence type="ECO:0008006" key="3">
    <source>
        <dbReference type="Google" id="ProtNLM"/>
    </source>
</evidence>
<dbReference type="InterPro" id="IPR025394">
    <property type="entry name" value="DUF4127"/>
</dbReference>
<dbReference type="EMBL" id="VSSQ01007304">
    <property type="protein sequence ID" value="MPM35500.1"/>
    <property type="molecule type" value="Genomic_DNA"/>
</dbReference>
<feature type="transmembrane region" description="Helical" evidence="1">
    <location>
        <begin position="18"/>
        <end position="37"/>
    </location>
</feature>
<name>A0A644Z3N8_9ZZZZ</name>
<reference evidence="2" key="1">
    <citation type="submission" date="2019-08" db="EMBL/GenBank/DDBJ databases">
        <authorList>
            <person name="Kucharzyk K."/>
            <person name="Murdoch R.W."/>
            <person name="Higgins S."/>
            <person name="Loffler F."/>
        </authorList>
    </citation>
    <scope>NUCLEOTIDE SEQUENCE</scope>
</reference>
<comment type="caution">
    <text evidence="2">The sequence shown here is derived from an EMBL/GenBank/DDBJ whole genome shotgun (WGS) entry which is preliminary data.</text>
</comment>